<dbReference type="SUPFAM" id="SSF52047">
    <property type="entry name" value="RNI-like"/>
    <property type="match status" value="1"/>
</dbReference>
<dbReference type="Gene3D" id="3.80.10.10">
    <property type="entry name" value="Ribonuclease Inhibitor"/>
    <property type="match status" value="1"/>
</dbReference>
<comment type="caution">
    <text evidence="1">The sequence shown here is derived from an EMBL/GenBank/DDBJ whole genome shotgun (WGS) entry which is preliminary data.</text>
</comment>
<protein>
    <recommendedName>
        <fullName evidence="3">F-box domain-containing protein</fullName>
    </recommendedName>
</protein>
<dbReference type="Proteomes" id="UP000807353">
    <property type="component" value="Unassembled WGS sequence"/>
</dbReference>
<evidence type="ECO:0000313" key="2">
    <source>
        <dbReference type="Proteomes" id="UP000807353"/>
    </source>
</evidence>
<keyword evidence="2" id="KW-1185">Reference proteome</keyword>
<dbReference type="OrthoDB" id="2915292at2759"/>
<accession>A0A9P5YCM3</accession>
<dbReference type="InterPro" id="IPR032675">
    <property type="entry name" value="LRR_dom_sf"/>
</dbReference>
<proteinExistence type="predicted"/>
<name>A0A9P5YCM3_9AGAR</name>
<reference evidence="1" key="1">
    <citation type="submission" date="2020-11" db="EMBL/GenBank/DDBJ databases">
        <authorList>
            <consortium name="DOE Joint Genome Institute"/>
            <person name="Ahrendt S."/>
            <person name="Riley R."/>
            <person name="Andreopoulos W."/>
            <person name="Labutti K."/>
            <person name="Pangilinan J."/>
            <person name="Ruiz-Duenas F.J."/>
            <person name="Barrasa J.M."/>
            <person name="Sanchez-Garcia M."/>
            <person name="Camarero S."/>
            <person name="Miyauchi S."/>
            <person name="Serrano A."/>
            <person name="Linde D."/>
            <person name="Babiker R."/>
            <person name="Drula E."/>
            <person name="Ayuso-Fernandez I."/>
            <person name="Pacheco R."/>
            <person name="Padilla G."/>
            <person name="Ferreira P."/>
            <person name="Barriuso J."/>
            <person name="Kellner H."/>
            <person name="Castanera R."/>
            <person name="Alfaro M."/>
            <person name="Ramirez L."/>
            <person name="Pisabarro A.G."/>
            <person name="Kuo A."/>
            <person name="Tritt A."/>
            <person name="Lipzen A."/>
            <person name="He G."/>
            <person name="Yan M."/>
            <person name="Ng V."/>
            <person name="Cullen D."/>
            <person name="Martin F."/>
            <person name="Rosso M.-N."/>
            <person name="Henrissat B."/>
            <person name="Hibbett D."/>
            <person name="Martinez A.T."/>
            <person name="Grigoriev I.V."/>
        </authorList>
    </citation>
    <scope>NUCLEOTIDE SEQUENCE</scope>
    <source>
        <strain evidence="1">CBS 247.69</strain>
    </source>
</reference>
<organism evidence="1 2">
    <name type="scientific">Collybia nuda</name>
    <dbReference type="NCBI Taxonomy" id="64659"/>
    <lineage>
        <taxon>Eukaryota</taxon>
        <taxon>Fungi</taxon>
        <taxon>Dikarya</taxon>
        <taxon>Basidiomycota</taxon>
        <taxon>Agaricomycotina</taxon>
        <taxon>Agaricomycetes</taxon>
        <taxon>Agaricomycetidae</taxon>
        <taxon>Agaricales</taxon>
        <taxon>Tricholomatineae</taxon>
        <taxon>Clitocybaceae</taxon>
        <taxon>Collybia</taxon>
    </lineage>
</organism>
<sequence length="498" mass="57354">MSPPMDPVTTQGPKQLPTELWIAIRDLLDPDELRRSMSVHRVFYDHAMDLRYRELELSDQRPSHLFKVIKNLEFPDAANRVRTLTISLLAVQTAIHNVPNLQEKSHSLLREFIKLLRRITSRRRLQTNSQARDREIKERYRTVKKAGYGLTGVENMSLHWHGPDQFDEPLFLAIQPVFSSRLRAVFLDIPLMTFSKACAHLTDLTNLAELELDLNIDPTRGVSKEDLKKAITDDVVPFINRLGPSLQVLSMAIRNHLESAPFFDVLGIFPKLNRLMLNIPFDHHHLENPSGFNHLLVNHPNLKELYITHRSCCMSHQTPLEGDGEKWVQQCFQDVAFTDLKTLSLGLTHAFHLRFMKAMTPLARSLSSLILTEPILHYADVENVLTFLTTPQLSSLTLYVDTLTPQLLVLLAEQRPDLEYLDLKIKQSRKAEGAQGPHDESGFIRGLENDYLFPPRIFNAWKLRRMSIRMWVYTLGYREQPELMKAIIAKVPSLRSSI</sequence>
<evidence type="ECO:0008006" key="3">
    <source>
        <dbReference type="Google" id="ProtNLM"/>
    </source>
</evidence>
<evidence type="ECO:0000313" key="1">
    <source>
        <dbReference type="EMBL" id="KAF9467612.1"/>
    </source>
</evidence>
<dbReference type="EMBL" id="MU150236">
    <property type="protein sequence ID" value="KAF9467612.1"/>
    <property type="molecule type" value="Genomic_DNA"/>
</dbReference>
<gene>
    <name evidence="1" type="ORF">BDZ94DRAFT_1248547</name>
</gene>
<dbReference type="AlphaFoldDB" id="A0A9P5YCM3"/>